<dbReference type="SUPFAM" id="SSF52540">
    <property type="entry name" value="P-loop containing nucleoside triphosphate hydrolases"/>
    <property type="match status" value="1"/>
</dbReference>
<keyword evidence="3" id="KW-0378">Hydrolase</keyword>
<evidence type="ECO:0000313" key="9">
    <source>
        <dbReference type="Proteomes" id="UP000824175"/>
    </source>
</evidence>
<keyword evidence="2" id="KW-0547">Nucleotide-binding</keyword>
<dbReference type="InterPro" id="IPR045063">
    <property type="entry name" value="Dynamin_N"/>
</dbReference>
<evidence type="ECO:0000259" key="7">
    <source>
        <dbReference type="Pfam" id="PF00350"/>
    </source>
</evidence>
<dbReference type="AlphaFoldDB" id="A0A9D1HLJ8"/>
<dbReference type="EMBL" id="DVMJ01000014">
    <property type="protein sequence ID" value="HIU12902.1"/>
    <property type="molecule type" value="Genomic_DNA"/>
</dbReference>
<evidence type="ECO:0000313" key="8">
    <source>
        <dbReference type="EMBL" id="HIU12902.1"/>
    </source>
</evidence>
<sequence>MTCIKIISNPYKQDIQYQIYQENTSQWVDVGVLSPNGRLREEKARKCFLPFYAKEILDIIVSEYYLENKGPVQILFEGTEEEFAELAKVCQENEFANKIELQRSSLILDNGKYILNDAKDIFEDIKPVIEGVTQDEPGITKSLVKVSDALNDIIPICVFGNYSSGKSTFINALIGREVLPSGGDPVTAKAFKIQNSPQEDVAKIKFTHWDDAIELSFEGNGYRLLKGNPNDEMLKELDEDLQKKAPDTIWRRLSYALDFINAYEKRDTTSIEIGSMIELQVAFAKNGLLGTSSNKFVIFDTPGSNTVSNDDHIEALREALDGFSNGIPVWVTTYDALDSVDNESLCDRILNIDALDKRFTMIVINKADTADLFEFNEKRIQDIKEYKTVEKMYASGIFFVSSILGLGSKNDSKLINSYYRQWYNLLRNSYINSENKNCVQLFQYNIMPEQIKQKMITESKEQKNIVYANSGLFSIENEIETFASKYSAYNKCQMVYALLTDVVSKTTEKIAHRVEARKRLREKYKSDLEEKKQQLIQQMRDQCVAYDSQFKEASYEGINGYAKRNLNYDFQVSDIEALNEKYVLENHDEYQLDTKQQSFNQAVDTMKSNFLKRVKDFSITEIKDSLSNTAKDLKKDFETIYESKKELDSTQKSAWSETADEVLSEVIEIYRRNMEDATQKINHIACSYWENNSQLLKNKLIEIVTVSDALTDKQKENLSALIFNYKNISYDDHANSIFVKPKFLQGRLLGLNLFVYEKLNTNKLAKEYNRTVAENMESIANDMNENYHSSYQKWQDELSATIEKNIVELNPELQIISDSIDEETAKISMLETSQLKIRTSLNEIERLLSFKTITQ</sequence>
<dbReference type="Gene3D" id="3.40.50.300">
    <property type="entry name" value="P-loop containing nucleotide triphosphate hydrolases"/>
    <property type="match status" value="1"/>
</dbReference>
<evidence type="ECO:0000256" key="6">
    <source>
        <dbReference type="SAM" id="Coils"/>
    </source>
</evidence>
<dbReference type="InterPro" id="IPR027094">
    <property type="entry name" value="Mitofusin_fam"/>
</dbReference>
<dbReference type="PANTHER" id="PTHR10465:SF0">
    <property type="entry name" value="SARCALUMENIN"/>
    <property type="match status" value="1"/>
</dbReference>
<evidence type="ECO:0000256" key="4">
    <source>
        <dbReference type="ARBA" id="ARBA00023134"/>
    </source>
</evidence>
<comment type="subcellular location">
    <subcellularLocation>
        <location evidence="1">Membrane</location>
    </subcellularLocation>
</comment>
<dbReference type="Pfam" id="PF00350">
    <property type="entry name" value="Dynamin_N"/>
    <property type="match status" value="1"/>
</dbReference>
<organism evidence="8 9">
    <name type="scientific">Candidatus Fimiplasma intestinipullorum</name>
    <dbReference type="NCBI Taxonomy" id="2840825"/>
    <lineage>
        <taxon>Bacteria</taxon>
        <taxon>Bacillati</taxon>
        <taxon>Bacillota</taxon>
        <taxon>Clostridia</taxon>
        <taxon>Eubacteriales</taxon>
        <taxon>Candidatus Fimiplasma</taxon>
    </lineage>
</organism>
<reference evidence="8" key="2">
    <citation type="journal article" date="2021" name="PeerJ">
        <title>Extensive microbial diversity within the chicken gut microbiome revealed by metagenomics and culture.</title>
        <authorList>
            <person name="Gilroy R."/>
            <person name="Ravi A."/>
            <person name="Getino M."/>
            <person name="Pursley I."/>
            <person name="Horton D.L."/>
            <person name="Alikhan N.F."/>
            <person name="Baker D."/>
            <person name="Gharbi K."/>
            <person name="Hall N."/>
            <person name="Watson M."/>
            <person name="Adriaenssens E.M."/>
            <person name="Foster-Nyarko E."/>
            <person name="Jarju S."/>
            <person name="Secka A."/>
            <person name="Antonio M."/>
            <person name="Oren A."/>
            <person name="Chaudhuri R.R."/>
            <person name="La Ragione R."/>
            <person name="Hildebrand F."/>
            <person name="Pallen M.J."/>
        </authorList>
    </citation>
    <scope>NUCLEOTIDE SEQUENCE</scope>
    <source>
        <strain evidence="8">CHK195-11698</strain>
    </source>
</reference>
<keyword evidence="6" id="KW-0175">Coiled coil</keyword>
<evidence type="ECO:0000256" key="3">
    <source>
        <dbReference type="ARBA" id="ARBA00022801"/>
    </source>
</evidence>
<keyword evidence="5" id="KW-0472">Membrane</keyword>
<evidence type="ECO:0000256" key="1">
    <source>
        <dbReference type="ARBA" id="ARBA00004370"/>
    </source>
</evidence>
<protein>
    <submittedName>
        <fullName evidence="8">Dynamin family protein</fullName>
    </submittedName>
</protein>
<evidence type="ECO:0000256" key="2">
    <source>
        <dbReference type="ARBA" id="ARBA00022741"/>
    </source>
</evidence>
<dbReference type="Proteomes" id="UP000824175">
    <property type="component" value="Unassembled WGS sequence"/>
</dbReference>
<feature type="domain" description="Dynamin N-terminal" evidence="7">
    <location>
        <begin position="156"/>
        <end position="366"/>
    </location>
</feature>
<dbReference type="InterPro" id="IPR027417">
    <property type="entry name" value="P-loop_NTPase"/>
</dbReference>
<comment type="caution">
    <text evidence="8">The sequence shown here is derived from an EMBL/GenBank/DDBJ whole genome shotgun (WGS) entry which is preliminary data.</text>
</comment>
<evidence type="ECO:0000256" key="5">
    <source>
        <dbReference type="ARBA" id="ARBA00023136"/>
    </source>
</evidence>
<name>A0A9D1HLJ8_9FIRM</name>
<dbReference type="PANTHER" id="PTHR10465">
    <property type="entry name" value="TRANSMEMBRANE GTPASE FZO1"/>
    <property type="match status" value="1"/>
</dbReference>
<reference evidence="8" key="1">
    <citation type="submission" date="2020-10" db="EMBL/GenBank/DDBJ databases">
        <authorList>
            <person name="Gilroy R."/>
        </authorList>
    </citation>
    <scope>NUCLEOTIDE SEQUENCE</scope>
    <source>
        <strain evidence="8">CHK195-11698</strain>
    </source>
</reference>
<feature type="coiled-coil region" evidence="6">
    <location>
        <begin position="514"/>
        <end position="541"/>
    </location>
</feature>
<accession>A0A9D1HLJ8</accession>
<keyword evidence="4" id="KW-0342">GTP-binding</keyword>
<dbReference type="GO" id="GO:0016020">
    <property type="term" value="C:membrane"/>
    <property type="evidence" value="ECO:0007669"/>
    <property type="project" value="UniProtKB-SubCell"/>
</dbReference>
<proteinExistence type="predicted"/>
<gene>
    <name evidence="8" type="ORF">IAD15_02355</name>
</gene>
<dbReference type="GO" id="GO:0005525">
    <property type="term" value="F:GTP binding"/>
    <property type="evidence" value="ECO:0007669"/>
    <property type="project" value="UniProtKB-KW"/>
</dbReference>
<dbReference type="GO" id="GO:0003924">
    <property type="term" value="F:GTPase activity"/>
    <property type="evidence" value="ECO:0007669"/>
    <property type="project" value="InterPro"/>
</dbReference>